<accession>A0A915KQD8</accession>
<dbReference type="Proteomes" id="UP000887565">
    <property type="component" value="Unplaced"/>
</dbReference>
<keyword evidence="2" id="KW-1185">Reference proteome</keyword>
<protein>
    <submittedName>
        <fullName evidence="3">Uncharacterized protein</fullName>
    </submittedName>
</protein>
<name>A0A915KQD8_ROMCU</name>
<feature type="compositionally biased region" description="Polar residues" evidence="1">
    <location>
        <begin position="30"/>
        <end position="48"/>
    </location>
</feature>
<proteinExistence type="predicted"/>
<sequence>MRARPMRKFACSDTSVEGMYRAREYRVGSGSENTKSGQRTLANQTKNENQSDLRLLEIDKKI</sequence>
<evidence type="ECO:0000313" key="3">
    <source>
        <dbReference type="WBParaSite" id="nRc.2.0.1.t40684-RA"/>
    </source>
</evidence>
<feature type="region of interest" description="Disordered" evidence="1">
    <location>
        <begin position="25"/>
        <end position="62"/>
    </location>
</feature>
<organism evidence="2 3">
    <name type="scientific">Romanomermis culicivorax</name>
    <name type="common">Nematode worm</name>
    <dbReference type="NCBI Taxonomy" id="13658"/>
    <lineage>
        <taxon>Eukaryota</taxon>
        <taxon>Metazoa</taxon>
        <taxon>Ecdysozoa</taxon>
        <taxon>Nematoda</taxon>
        <taxon>Enoplea</taxon>
        <taxon>Dorylaimia</taxon>
        <taxon>Mermithida</taxon>
        <taxon>Mermithoidea</taxon>
        <taxon>Mermithidae</taxon>
        <taxon>Romanomermis</taxon>
    </lineage>
</organism>
<evidence type="ECO:0000256" key="1">
    <source>
        <dbReference type="SAM" id="MobiDB-lite"/>
    </source>
</evidence>
<evidence type="ECO:0000313" key="2">
    <source>
        <dbReference type="Proteomes" id="UP000887565"/>
    </source>
</evidence>
<feature type="compositionally biased region" description="Basic and acidic residues" evidence="1">
    <location>
        <begin position="49"/>
        <end position="62"/>
    </location>
</feature>
<reference evidence="3" key="1">
    <citation type="submission" date="2022-11" db="UniProtKB">
        <authorList>
            <consortium name="WormBaseParasite"/>
        </authorList>
    </citation>
    <scope>IDENTIFICATION</scope>
</reference>
<dbReference type="AlphaFoldDB" id="A0A915KQD8"/>
<dbReference type="WBParaSite" id="nRc.2.0.1.t40684-RA">
    <property type="protein sequence ID" value="nRc.2.0.1.t40684-RA"/>
    <property type="gene ID" value="nRc.2.0.1.g40684"/>
</dbReference>